<accession>A0A915K0I9</accession>
<sequence length="67" mass="7854">MQSLDESITSHEKRQTNSLDFKNRKLPDSIPSCGFKRAMLNDCHRCHRTKFGDYNPKWPSSWPTLQS</sequence>
<evidence type="ECO:0000256" key="1">
    <source>
        <dbReference type="SAM" id="MobiDB-lite"/>
    </source>
</evidence>
<protein>
    <submittedName>
        <fullName evidence="3">Uncharacterized protein</fullName>
    </submittedName>
</protein>
<proteinExistence type="predicted"/>
<reference evidence="3" key="1">
    <citation type="submission" date="2022-11" db="UniProtKB">
        <authorList>
            <consortium name="WormBaseParasite"/>
        </authorList>
    </citation>
    <scope>IDENTIFICATION</scope>
</reference>
<dbReference type="Proteomes" id="UP000887565">
    <property type="component" value="Unplaced"/>
</dbReference>
<evidence type="ECO:0000313" key="2">
    <source>
        <dbReference type="Proteomes" id="UP000887565"/>
    </source>
</evidence>
<feature type="compositionally biased region" description="Basic and acidic residues" evidence="1">
    <location>
        <begin position="8"/>
        <end position="27"/>
    </location>
</feature>
<dbReference type="WBParaSite" id="nRc.2.0.1.t31824-RA">
    <property type="protein sequence ID" value="nRc.2.0.1.t31824-RA"/>
    <property type="gene ID" value="nRc.2.0.1.g31824"/>
</dbReference>
<dbReference type="AlphaFoldDB" id="A0A915K0I9"/>
<evidence type="ECO:0000313" key="3">
    <source>
        <dbReference type="WBParaSite" id="nRc.2.0.1.t31824-RA"/>
    </source>
</evidence>
<organism evidence="2 3">
    <name type="scientific">Romanomermis culicivorax</name>
    <name type="common">Nematode worm</name>
    <dbReference type="NCBI Taxonomy" id="13658"/>
    <lineage>
        <taxon>Eukaryota</taxon>
        <taxon>Metazoa</taxon>
        <taxon>Ecdysozoa</taxon>
        <taxon>Nematoda</taxon>
        <taxon>Enoplea</taxon>
        <taxon>Dorylaimia</taxon>
        <taxon>Mermithida</taxon>
        <taxon>Mermithoidea</taxon>
        <taxon>Mermithidae</taxon>
        <taxon>Romanomermis</taxon>
    </lineage>
</organism>
<name>A0A915K0I9_ROMCU</name>
<feature type="region of interest" description="Disordered" evidence="1">
    <location>
        <begin position="1"/>
        <end position="27"/>
    </location>
</feature>
<keyword evidence="2" id="KW-1185">Reference proteome</keyword>